<protein>
    <submittedName>
        <fullName evidence="3">Uncharacterized protein (TIGR02680 family)</fullName>
    </submittedName>
</protein>
<accession>A0A2T0Q7X0</accession>
<keyword evidence="1" id="KW-0175">Coiled coil</keyword>
<feature type="coiled-coil region" evidence="1">
    <location>
        <begin position="925"/>
        <end position="997"/>
    </location>
</feature>
<name>A0A2T0Q7X0_9ACTN</name>
<feature type="region of interest" description="Disordered" evidence="2">
    <location>
        <begin position="1"/>
        <end position="32"/>
    </location>
</feature>
<dbReference type="Gene3D" id="3.40.50.300">
    <property type="entry name" value="P-loop containing nucleotide triphosphate hydrolases"/>
    <property type="match status" value="1"/>
</dbReference>
<reference evidence="3 4" key="1">
    <citation type="submission" date="2018-03" db="EMBL/GenBank/DDBJ databases">
        <title>Genomic Encyclopedia of Archaeal and Bacterial Type Strains, Phase II (KMG-II): from individual species to whole genera.</title>
        <authorList>
            <person name="Goeker M."/>
        </authorList>
    </citation>
    <scope>NUCLEOTIDE SEQUENCE [LARGE SCALE GENOMIC DNA]</scope>
    <source>
        <strain evidence="3 4">DSM 45601</strain>
    </source>
</reference>
<evidence type="ECO:0000256" key="1">
    <source>
        <dbReference type="SAM" id="Coils"/>
    </source>
</evidence>
<gene>
    <name evidence="3" type="ORF">CLV72_103558</name>
</gene>
<dbReference type="RefSeq" id="WP_106245042.1">
    <property type="nucleotide sequence ID" value="NZ_PVZC01000003.1"/>
</dbReference>
<dbReference type="Pfam" id="PF13558">
    <property type="entry name" value="SbcC_Walker_B"/>
    <property type="match status" value="1"/>
</dbReference>
<feature type="region of interest" description="Disordered" evidence="2">
    <location>
        <begin position="650"/>
        <end position="669"/>
    </location>
</feature>
<evidence type="ECO:0000313" key="4">
    <source>
        <dbReference type="Proteomes" id="UP000237846"/>
    </source>
</evidence>
<feature type="coiled-coil region" evidence="1">
    <location>
        <begin position="478"/>
        <end position="529"/>
    </location>
</feature>
<keyword evidence="4" id="KW-1185">Reference proteome</keyword>
<proteinExistence type="predicted"/>
<dbReference type="NCBIfam" id="TIGR02680">
    <property type="entry name" value="TIGR02680 family protein"/>
    <property type="match status" value="1"/>
</dbReference>
<dbReference type="PANTHER" id="PTHR45615">
    <property type="entry name" value="MYOSIN HEAVY CHAIN, NON-MUSCLE"/>
    <property type="match status" value="1"/>
</dbReference>
<comment type="caution">
    <text evidence="3">The sequence shown here is derived from an EMBL/GenBank/DDBJ whole genome shotgun (WGS) entry which is preliminary data.</text>
</comment>
<dbReference type="OrthoDB" id="8527901at2"/>
<organism evidence="3 4">
    <name type="scientific">Allonocardiopsis opalescens</name>
    <dbReference type="NCBI Taxonomy" id="1144618"/>
    <lineage>
        <taxon>Bacteria</taxon>
        <taxon>Bacillati</taxon>
        <taxon>Actinomycetota</taxon>
        <taxon>Actinomycetes</taxon>
        <taxon>Streptosporangiales</taxon>
        <taxon>Allonocardiopsis</taxon>
    </lineage>
</organism>
<dbReference type="Proteomes" id="UP000237846">
    <property type="component" value="Unassembled WGS sequence"/>
</dbReference>
<feature type="compositionally biased region" description="Low complexity" evidence="2">
    <location>
        <begin position="1"/>
        <end position="28"/>
    </location>
</feature>
<evidence type="ECO:0000256" key="2">
    <source>
        <dbReference type="SAM" id="MobiDB-lite"/>
    </source>
</evidence>
<dbReference type="EMBL" id="PVZC01000003">
    <property type="protein sequence ID" value="PRX99950.1"/>
    <property type="molecule type" value="Genomic_DNA"/>
</dbReference>
<feature type="coiled-coil region" evidence="1">
    <location>
        <begin position="869"/>
        <end position="896"/>
    </location>
</feature>
<dbReference type="SUPFAM" id="SSF52540">
    <property type="entry name" value="P-loop containing nucleoside triphosphate hydrolases"/>
    <property type="match status" value="1"/>
</dbReference>
<sequence length="1425" mass="155142">MSAATDGAEPAPEPAAARGAAAGGAAPAHRSPHRYRLSRAGIHNVWQYDDQEFQFADGRLLLRGKNGAGKSKALEMLLPFLLDGDARRIDATGTSRTSLRWLMLDGRTSPNVLGYLWVEFGRTDEEGRRHWRTLGAAIKASSSSGETRAHFFVTERRVGQDLILVEQRRPLSLDRLRTTVGQENCYDTAVAFRARVMRELFGLDDPDRYRNLAHLLYRLRRPTIGDRIESGDLVAVLTEALPPIDDEVIDKVARNLDDLEAVRENLARLETTDAALGSFLTAYRGYLRGSLRRRVGLVREQLRGLTALRRVAGDAEREVARCAELEHDAAEAVAQLRRTRDTAEADLATLRASAGYREAEELRSHRAMVAARAQSAGVACAAAELARTAENQAVARLSSDVAAAAEQLAAVRSTLRDTRRELSAAHLADTLLGPVPAVRELILAEPESALVYDTDGWESEIERSAVPGMDARALGGELEKWRSELAGAADTLDQHERAVAALRKSLAGLAGAEERARGLEHEAERHDAQAEHAQTLQRHALERVGEAGHSYAQSVREWAQEVRIEADRQGAGGVVLELEPLLALVELPLDGPGGEQALDRDVPGEVVRTVRELTDPVLAELTARRDTAVGEQRELTAELEDLRQQKAHLAERADAGPAPSRYTQPARTPGTGLPFCHTIEFADTVADADRAGLEAALEASGLLAGWLAADGAVVDPDTQDVLVTPGKLAGGPTLLDVLRPVEVPGSGVSVGQVAAVLTSIGLGRAGPDAAPHSWMGTDGHWRLGVASGRYTKAEAEYIGADARRRTLRRRGDELDRRIEVAEALLAEADERRGDIEARQEQLMSALRTLPIGHDLLSAYATLDSARGLLVTATRQADDARRTAEEARLRATDARRRIDAEAGGLPADADALTELGGALARLRTGVDTLRRDTAQVEKRLDAYADDVQAWEGARRARVEAEDAASGAVAQLTAARRELELLERALEAGERDIVDAEAESHRRRESALVELPAAERGAQQARDDRIRASVRRDIAVAELEAQGARTVEVGAQLRRPLGLPGLAAAASLPDLDEILSAYDSAAQESVRVQLRALETLADEVERRLGDEGDDIGDTAVLNRYEKLREGLAGGFDAAVGEEDGIKRFSLHDDAGGHDVAVVGDRIRQAADQARATVAAREKEAFERFLLGELGEHLSRQVVAARALIAAVNDTLREVKTSHGLGARLSWRLAHDADADIHAAAELLERPASERSRQESGRLRDALRRSIEAQRRLDPSAGYGVHLRAALDYRAWFAFTVYVTDDATPGRERRLSYRTAMSQGEQRVIAYLVLFAAASAHFTSLARQFPYAPRLILLDDAFAKVDEPTHGRLLGLLVRLDLDFVLTSERLWGCFPSVPSLNIYECLRDPAQRGVATLHFTWDGERKRLEGV</sequence>
<evidence type="ECO:0000313" key="3">
    <source>
        <dbReference type="EMBL" id="PRX99950.1"/>
    </source>
</evidence>
<feature type="coiled-coil region" evidence="1">
    <location>
        <begin position="811"/>
        <end position="838"/>
    </location>
</feature>
<dbReference type="InterPro" id="IPR013496">
    <property type="entry name" value="CHP02680"/>
</dbReference>
<dbReference type="InterPro" id="IPR027417">
    <property type="entry name" value="P-loop_NTPase"/>
</dbReference>
<feature type="coiled-coil region" evidence="1">
    <location>
        <begin position="322"/>
        <end position="353"/>
    </location>
</feature>
<dbReference type="PANTHER" id="PTHR45615:SF80">
    <property type="entry name" value="GRIP DOMAIN-CONTAINING PROTEIN"/>
    <property type="match status" value="1"/>
</dbReference>